<dbReference type="PANTHER" id="PTHR35801:SF1">
    <property type="entry name" value="PHOSPHOSERINE PHOSPHATASE RSBX"/>
    <property type="match status" value="1"/>
</dbReference>
<evidence type="ECO:0000313" key="2">
    <source>
        <dbReference type="EMBL" id="MFC0472367.1"/>
    </source>
</evidence>
<comment type="caution">
    <text evidence="2">The sequence shown here is derived from an EMBL/GenBank/DDBJ whole genome shotgun (WGS) entry which is preliminary data.</text>
</comment>
<gene>
    <name evidence="2" type="ORF">ACFFHM_18185</name>
</gene>
<dbReference type="InterPro" id="IPR036457">
    <property type="entry name" value="PPM-type-like_dom_sf"/>
</dbReference>
<keyword evidence="3" id="KW-1185">Reference proteome</keyword>
<sequence length="199" mass="21899">MVTFYNSEKIEVAAFEQAKRGNACCGDAHSVIHTDEYTICAVADGLGSGEQALDSALAAIVKIESYHSLTVSQMVEACNDALHDKRGAVLTVLKIDHKKQEISYCNYGNIGFVMYLPDGNTIQPIPSRGYLSGKKTNFKSSFFPYKRGSSFLLYSDGAKKRPNKDLLVQMTSPIEASSYLFSRDEIVSDDVTMLVGRLM</sequence>
<proteinExistence type="predicted"/>
<dbReference type="SUPFAM" id="SSF81606">
    <property type="entry name" value="PP2C-like"/>
    <property type="match status" value="1"/>
</dbReference>
<dbReference type="Proteomes" id="UP001589838">
    <property type="component" value="Unassembled WGS sequence"/>
</dbReference>
<dbReference type="Pfam" id="PF07228">
    <property type="entry name" value="SpoIIE"/>
    <property type="match status" value="1"/>
</dbReference>
<dbReference type="RefSeq" id="WP_335963898.1">
    <property type="nucleotide sequence ID" value="NZ_JAXBLX010000067.1"/>
</dbReference>
<dbReference type="InterPro" id="IPR001932">
    <property type="entry name" value="PPM-type_phosphatase-like_dom"/>
</dbReference>
<dbReference type="InterPro" id="IPR039248">
    <property type="entry name" value="Ptase_RsbX"/>
</dbReference>
<name>A0ABV6KHC0_9BACI</name>
<accession>A0ABV6KHC0</accession>
<organism evidence="2 3">
    <name type="scientific">Halalkalibacter kiskunsagensis</name>
    <dbReference type="NCBI Taxonomy" id="1548599"/>
    <lineage>
        <taxon>Bacteria</taxon>
        <taxon>Bacillati</taxon>
        <taxon>Bacillota</taxon>
        <taxon>Bacilli</taxon>
        <taxon>Bacillales</taxon>
        <taxon>Bacillaceae</taxon>
        <taxon>Halalkalibacter</taxon>
    </lineage>
</organism>
<dbReference type="Gene3D" id="3.60.40.10">
    <property type="entry name" value="PPM-type phosphatase domain"/>
    <property type="match status" value="1"/>
</dbReference>
<dbReference type="EMBL" id="JBHLUX010000073">
    <property type="protein sequence ID" value="MFC0472367.1"/>
    <property type="molecule type" value="Genomic_DNA"/>
</dbReference>
<dbReference type="PANTHER" id="PTHR35801">
    <property type="entry name" value="PHOSPHOSERINE PHOSPHATASE RSBX"/>
    <property type="match status" value="1"/>
</dbReference>
<protein>
    <submittedName>
        <fullName evidence="2">SpoIIE family protein phosphatase</fullName>
    </submittedName>
</protein>
<evidence type="ECO:0000259" key="1">
    <source>
        <dbReference type="SMART" id="SM00331"/>
    </source>
</evidence>
<feature type="domain" description="PPM-type phosphatase" evidence="1">
    <location>
        <begin position="7"/>
        <end position="198"/>
    </location>
</feature>
<evidence type="ECO:0000313" key="3">
    <source>
        <dbReference type="Proteomes" id="UP001589838"/>
    </source>
</evidence>
<dbReference type="SMART" id="SM00331">
    <property type="entry name" value="PP2C_SIG"/>
    <property type="match status" value="1"/>
</dbReference>
<reference evidence="2 3" key="1">
    <citation type="submission" date="2024-09" db="EMBL/GenBank/DDBJ databases">
        <authorList>
            <person name="Sun Q."/>
            <person name="Mori K."/>
        </authorList>
    </citation>
    <scope>NUCLEOTIDE SEQUENCE [LARGE SCALE GENOMIC DNA]</scope>
    <source>
        <strain evidence="2 3">NCAIM B.02610</strain>
    </source>
</reference>